<sequence length="181" mass="19107">MHPAKNEQTLRWSTASLALVLLPALLACTSPVKVEGSGDKASADERVSDAVTAPLQDLNLMQSKIPDVLQAAQEAPYKLPPDASCAGLAHESAALEKALGPDLDSPQRKEQQDAWAKSGEMAGDAAFGALRSASENLLPFRGWLRKLSGAERHSSAVTAALVAGQSRRAFLRGLQLGKSCH</sequence>
<feature type="region of interest" description="Disordered" evidence="1">
    <location>
        <begin position="99"/>
        <end position="118"/>
    </location>
</feature>
<gene>
    <name evidence="2" type="ORF">PRZ01_08430</name>
</gene>
<organism evidence="2 3">
    <name type="scientific">Roseateles koreensis</name>
    <dbReference type="NCBI Taxonomy" id="2987526"/>
    <lineage>
        <taxon>Bacteria</taxon>
        <taxon>Pseudomonadati</taxon>
        <taxon>Pseudomonadota</taxon>
        <taxon>Betaproteobacteria</taxon>
        <taxon>Burkholderiales</taxon>
        <taxon>Sphaerotilaceae</taxon>
        <taxon>Roseateles</taxon>
    </lineage>
</organism>
<comment type="caution">
    <text evidence="2">The sequence shown here is derived from an EMBL/GenBank/DDBJ whole genome shotgun (WGS) entry which is preliminary data.</text>
</comment>
<reference evidence="2 3" key="1">
    <citation type="submission" date="2022-10" db="EMBL/GenBank/DDBJ databases">
        <title>paucibacter sp. hw8 Genome sequencing.</title>
        <authorList>
            <person name="Park S."/>
        </authorList>
    </citation>
    <scope>NUCLEOTIDE SEQUENCE [LARGE SCALE GENOMIC DNA]</scope>
    <source>
        <strain evidence="3">hw8</strain>
    </source>
</reference>
<dbReference type="PROSITE" id="PS51257">
    <property type="entry name" value="PROKAR_LIPOPROTEIN"/>
    <property type="match status" value="1"/>
</dbReference>
<accession>A0ABT5KQN5</accession>
<evidence type="ECO:0000313" key="2">
    <source>
        <dbReference type="EMBL" id="MDC8785214.1"/>
    </source>
</evidence>
<dbReference type="RefSeq" id="WP_273596322.1">
    <property type="nucleotide sequence ID" value="NZ_JAQQXS010000006.1"/>
</dbReference>
<dbReference type="EMBL" id="JAQQXS010000006">
    <property type="protein sequence ID" value="MDC8785214.1"/>
    <property type="molecule type" value="Genomic_DNA"/>
</dbReference>
<protein>
    <submittedName>
        <fullName evidence="2">Uncharacterized protein</fullName>
    </submittedName>
</protein>
<proteinExistence type="predicted"/>
<evidence type="ECO:0000256" key="1">
    <source>
        <dbReference type="SAM" id="MobiDB-lite"/>
    </source>
</evidence>
<name>A0ABT5KQN5_9BURK</name>
<evidence type="ECO:0000313" key="3">
    <source>
        <dbReference type="Proteomes" id="UP001219862"/>
    </source>
</evidence>
<dbReference type="Proteomes" id="UP001219862">
    <property type="component" value="Unassembled WGS sequence"/>
</dbReference>
<keyword evidence="3" id="KW-1185">Reference proteome</keyword>